<gene>
    <name evidence="1" type="ORF">ACERZ8_04460</name>
</gene>
<dbReference type="RefSeq" id="WP_407590925.1">
    <property type="nucleotide sequence ID" value="NZ_JBHDIY010000002.1"/>
</dbReference>
<name>A0ABW8UPW2_9RHOB</name>
<dbReference type="Gene3D" id="2.40.360.10">
    <property type="entry name" value="YmcC-like"/>
    <property type="match status" value="1"/>
</dbReference>
<dbReference type="InterPro" id="IPR023373">
    <property type="entry name" value="YmcC_sf"/>
</dbReference>
<accession>A0ABW8UPW2</accession>
<dbReference type="SUPFAM" id="SSF159270">
    <property type="entry name" value="YmcC-like"/>
    <property type="match status" value="1"/>
</dbReference>
<proteinExistence type="predicted"/>
<keyword evidence="2" id="KW-1185">Reference proteome</keyword>
<dbReference type="Pfam" id="PF11102">
    <property type="entry name" value="YjbF"/>
    <property type="match status" value="1"/>
</dbReference>
<reference evidence="1 2" key="1">
    <citation type="submission" date="2024-08" db="EMBL/GenBank/DDBJ databases">
        <title>Tateyamaria sp. nov., isolated from marine algae.</title>
        <authorList>
            <person name="Choi B.J."/>
            <person name="Kim J.M."/>
            <person name="Lee J.K."/>
            <person name="Choi D.G."/>
            <person name="Bayburt H."/>
            <person name="Baek J.H."/>
            <person name="Han D.M."/>
            <person name="Jeon C.O."/>
        </authorList>
    </citation>
    <scope>NUCLEOTIDE SEQUENCE [LARGE SCALE GENOMIC DNA]</scope>
    <source>
        <strain evidence="1 2">KMU-156</strain>
    </source>
</reference>
<sequence>MPALTPQFLAGLKTPTLEVTLERTGTVAILSLYSDRLDPELGELRTWRSADGSQLVFREGVLIATRGLGNDIGSTQATSMIKLLTLRTPSAGLHQIYVVTGENGTERVDLACDMTVVGPETLEIVQRLIKTLRLRAECAAGSNAVTYNFWVDPEDSTVWQSRQWAGPSLGYMKTRLLKK</sequence>
<comment type="caution">
    <text evidence="1">The sequence shown here is derived from an EMBL/GenBank/DDBJ whole genome shotgun (WGS) entry which is preliminary data.</text>
</comment>
<organism evidence="1 2">
    <name type="scientific">Tateyamaria armeniaca</name>
    <dbReference type="NCBI Taxonomy" id="2518930"/>
    <lineage>
        <taxon>Bacteria</taxon>
        <taxon>Pseudomonadati</taxon>
        <taxon>Pseudomonadota</taxon>
        <taxon>Alphaproteobacteria</taxon>
        <taxon>Rhodobacterales</taxon>
        <taxon>Roseobacteraceae</taxon>
        <taxon>Tateyamaria</taxon>
    </lineage>
</organism>
<dbReference type="InterPro" id="IPR021308">
    <property type="entry name" value="GfcB"/>
</dbReference>
<evidence type="ECO:0000313" key="2">
    <source>
        <dbReference type="Proteomes" id="UP001627408"/>
    </source>
</evidence>
<dbReference type="Proteomes" id="UP001627408">
    <property type="component" value="Unassembled WGS sequence"/>
</dbReference>
<dbReference type="EMBL" id="JBHDIY010000002">
    <property type="protein sequence ID" value="MFL4469155.1"/>
    <property type="molecule type" value="Genomic_DNA"/>
</dbReference>
<protein>
    <submittedName>
        <fullName evidence="1">YjbF family lipoprotein</fullName>
    </submittedName>
</protein>
<keyword evidence="1" id="KW-0449">Lipoprotein</keyword>
<evidence type="ECO:0000313" key="1">
    <source>
        <dbReference type="EMBL" id="MFL4469155.1"/>
    </source>
</evidence>